<gene>
    <name evidence="3" type="ORF">RRG08_042075</name>
</gene>
<proteinExistence type="predicted"/>
<feature type="domain" description="Fibrinogen C-terminal" evidence="2">
    <location>
        <begin position="1"/>
        <end position="205"/>
    </location>
</feature>
<dbReference type="EMBL" id="JAWDGP010004668">
    <property type="protein sequence ID" value="KAK3762654.1"/>
    <property type="molecule type" value="Genomic_DNA"/>
</dbReference>
<dbReference type="Pfam" id="PF00147">
    <property type="entry name" value="Fibrinogen_C"/>
    <property type="match status" value="1"/>
</dbReference>
<organism evidence="3 4">
    <name type="scientific">Elysia crispata</name>
    <name type="common">lettuce slug</name>
    <dbReference type="NCBI Taxonomy" id="231223"/>
    <lineage>
        <taxon>Eukaryota</taxon>
        <taxon>Metazoa</taxon>
        <taxon>Spiralia</taxon>
        <taxon>Lophotrochozoa</taxon>
        <taxon>Mollusca</taxon>
        <taxon>Gastropoda</taxon>
        <taxon>Heterobranchia</taxon>
        <taxon>Euthyneura</taxon>
        <taxon>Panpulmonata</taxon>
        <taxon>Sacoglossa</taxon>
        <taxon>Placobranchoidea</taxon>
        <taxon>Plakobranchidae</taxon>
        <taxon>Elysia</taxon>
    </lineage>
</organism>
<dbReference type="InterPro" id="IPR002181">
    <property type="entry name" value="Fibrinogen_a/b/g_C_dom"/>
</dbReference>
<accession>A0AAE0Z4J6</accession>
<keyword evidence="1" id="KW-1015">Disulfide bond</keyword>
<evidence type="ECO:0000313" key="4">
    <source>
        <dbReference type="Proteomes" id="UP001283361"/>
    </source>
</evidence>
<dbReference type="Proteomes" id="UP001283361">
    <property type="component" value="Unassembled WGS sequence"/>
</dbReference>
<evidence type="ECO:0000259" key="2">
    <source>
        <dbReference type="PROSITE" id="PS51406"/>
    </source>
</evidence>
<dbReference type="InterPro" id="IPR020837">
    <property type="entry name" value="Fibrinogen_CS"/>
</dbReference>
<dbReference type="PROSITE" id="PS00514">
    <property type="entry name" value="FIBRINOGEN_C_1"/>
    <property type="match status" value="1"/>
</dbReference>
<protein>
    <recommendedName>
        <fullName evidence="2">Fibrinogen C-terminal domain-containing protein</fullName>
    </recommendedName>
</protein>
<dbReference type="Gene3D" id="3.90.215.10">
    <property type="entry name" value="Gamma Fibrinogen, chain A, domain 1"/>
    <property type="match status" value="1"/>
</dbReference>
<name>A0AAE0Z4J6_9GAST</name>
<dbReference type="PROSITE" id="PS51406">
    <property type="entry name" value="FIBRINOGEN_C_2"/>
    <property type="match status" value="1"/>
</dbReference>
<dbReference type="InterPro" id="IPR036056">
    <property type="entry name" value="Fibrinogen-like_C"/>
</dbReference>
<comment type="caution">
    <text evidence="3">The sequence shown here is derived from an EMBL/GenBank/DDBJ whole genome shotgun (WGS) entry which is preliminary data.</text>
</comment>
<dbReference type="InterPro" id="IPR014716">
    <property type="entry name" value="Fibrinogen_a/b/g_C_1"/>
</dbReference>
<evidence type="ECO:0000256" key="1">
    <source>
        <dbReference type="ARBA" id="ARBA00023157"/>
    </source>
</evidence>
<keyword evidence="4" id="KW-1185">Reference proteome</keyword>
<dbReference type="CDD" id="cd00087">
    <property type="entry name" value="FReD"/>
    <property type="match status" value="1"/>
</dbReference>
<reference evidence="3" key="1">
    <citation type="journal article" date="2023" name="G3 (Bethesda)">
        <title>A reference genome for the long-term kleptoplast-retaining sea slug Elysia crispata morphotype clarki.</title>
        <authorList>
            <person name="Eastman K.E."/>
            <person name="Pendleton A.L."/>
            <person name="Shaikh M.A."/>
            <person name="Suttiyut T."/>
            <person name="Ogas R."/>
            <person name="Tomko P."/>
            <person name="Gavelis G."/>
            <person name="Widhalm J.R."/>
            <person name="Wisecaver J.H."/>
        </authorList>
    </citation>
    <scope>NUCLEOTIDE SEQUENCE</scope>
    <source>
        <strain evidence="3">ECLA1</strain>
    </source>
</reference>
<dbReference type="SMART" id="SM00186">
    <property type="entry name" value="FBG"/>
    <property type="match status" value="1"/>
</dbReference>
<dbReference type="InterPro" id="IPR050373">
    <property type="entry name" value="Fibrinogen_C-term_domain"/>
</dbReference>
<dbReference type="AlphaFoldDB" id="A0AAE0Z4J6"/>
<dbReference type="PANTHER" id="PTHR19143">
    <property type="entry name" value="FIBRINOGEN/TENASCIN/ANGIOPOEITIN"/>
    <property type="match status" value="1"/>
</dbReference>
<dbReference type="SUPFAM" id="SSF56496">
    <property type="entry name" value="Fibrinogen C-terminal domain-like"/>
    <property type="match status" value="1"/>
</dbReference>
<sequence length="209" mass="24169">MGDVVTKTYPRYVITTDQTIQRQVLCETQTDGGGWIVIQRRAAGDVDFYRDWTAYREGFGSLTGDFWLGNEAIHILTDMHPYELRIDFRVNGQRMFAEYSTFRIEDESDKYRLRLGSYSGTIGEKTTGHGLSYSNNQQFTTFDRDNDGRSGNCAVLNHGAWWYYSCTLSNLNGIWLEQASKGVSWFNGSTWLYPEFTEIKIRRVRQQIG</sequence>
<evidence type="ECO:0000313" key="3">
    <source>
        <dbReference type="EMBL" id="KAK3762654.1"/>
    </source>
</evidence>
<dbReference type="GO" id="GO:0005615">
    <property type="term" value="C:extracellular space"/>
    <property type="evidence" value="ECO:0007669"/>
    <property type="project" value="TreeGrafter"/>
</dbReference>